<dbReference type="InterPro" id="IPR008727">
    <property type="entry name" value="PAAR_motif"/>
</dbReference>
<evidence type="ECO:0000313" key="1">
    <source>
        <dbReference type="EMBL" id="QPS47257.1"/>
    </source>
</evidence>
<gene>
    <name evidence="1" type="ORF">I6G56_22675</name>
</gene>
<dbReference type="CDD" id="cd14744">
    <property type="entry name" value="PAAR_CT_2"/>
    <property type="match status" value="1"/>
</dbReference>
<accession>A0A7U4SVF0</accession>
<evidence type="ECO:0000313" key="2">
    <source>
        <dbReference type="Proteomes" id="UP000594943"/>
    </source>
</evidence>
<dbReference type="KEGG" id="bhg:I6G56_22675"/>
<reference evidence="1 2" key="1">
    <citation type="submission" date="2020-12" db="EMBL/GenBank/DDBJ databases">
        <title>FDA dAtabase for Regulatory Grade micrObial Sequences (FDA-ARGOS): Supporting development and validation of Infectious Disease Dx tests.</title>
        <authorList>
            <person name="Nelson B."/>
            <person name="Plummer A."/>
            <person name="Tallon L."/>
            <person name="Sadzewicz L."/>
            <person name="Zhao X."/>
            <person name="Boylan J."/>
            <person name="Ott S."/>
            <person name="Bowen H."/>
            <person name="Vavikolanu K."/>
            <person name="Mehta A."/>
            <person name="Aluvathingal J."/>
            <person name="Nadendla S."/>
            <person name="Myers T."/>
            <person name="Yan Y."/>
            <person name="Sichtig H."/>
        </authorList>
    </citation>
    <scope>NUCLEOTIDE SEQUENCE [LARGE SCALE GENOMIC DNA]</scope>
    <source>
        <strain evidence="1 2">FDAARGOS_899</strain>
    </source>
</reference>
<proteinExistence type="predicted"/>
<dbReference type="EMBL" id="CP065687">
    <property type="protein sequence ID" value="QPS47257.1"/>
    <property type="molecule type" value="Genomic_DNA"/>
</dbReference>
<dbReference type="AlphaFoldDB" id="A0A7U4SVF0"/>
<name>A0A7U4SVF0_9BURK</name>
<dbReference type="Gene3D" id="2.60.200.60">
    <property type="match status" value="1"/>
</dbReference>
<organism evidence="1 2">
    <name type="scientific">Burkholderia humptydooensis</name>
    <dbReference type="NCBI Taxonomy" id="430531"/>
    <lineage>
        <taxon>Bacteria</taxon>
        <taxon>Pseudomonadati</taxon>
        <taxon>Pseudomonadota</taxon>
        <taxon>Betaproteobacteria</taxon>
        <taxon>Burkholderiales</taxon>
        <taxon>Burkholderiaceae</taxon>
        <taxon>Burkholderia</taxon>
        <taxon>pseudomallei group</taxon>
    </lineage>
</organism>
<dbReference type="Pfam" id="PF05488">
    <property type="entry name" value="PAAR_motif"/>
    <property type="match status" value="1"/>
</dbReference>
<dbReference type="Proteomes" id="UP000594943">
    <property type="component" value="Chromosome 2"/>
</dbReference>
<accession>A0A7T2U7W1</accession>
<sequence length="177" mass="18072">MGFAFICEGDTTTHGGRVVGCNTANTAYGKAIALLGDMVTCPRCGGIFPIVSVKSGLNMTFGDRPVATDGDKTACGATLIASQGTATVAPTAGQGSPIGGGKSVIAQARSAPNEPYRGRFQLLDDHTREPLANHAYTITSADGRTVHGQTDANGFTSWLDSDEVSSLTFTNSGASPA</sequence>
<dbReference type="RefSeq" id="WP_006027265.1">
    <property type="nucleotide sequence ID" value="NZ_CP013382.1"/>
</dbReference>
<protein>
    <submittedName>
        <fullName evidence="1">PAAR domain-containing protein</fullName>
    </submittedName>
</protein>